<feature type="compositionally biased region" description="Basic and acidic residues" evidence="1">
    <location>
        <begin position="339"/>
        <end position="349"/>
    </location>
</feature>
<organism evidence="2 3">
    <name type="scientific">Puccinia graminis f. sp. tritici</name>
    <dbReference type="NCBI Taxonomy" id="56615"/>
    <lineage>
        <taxon>Eukaryota</taxon>
        <taxon>Fungi</taxon>
        <taxon>Dikarya</taxon>
        <taxon>Basidiomycota</taxon>
        <taxon>Pucciniomycotina</taxon>
        <taxon>Pucciniomycetes</taxon>
        <taxon>Pucciniales</taxon>
        <taxon>Pucciniaceae</taxon>
        <taxon>Puccinia</taxon>
    </lineage>
</organism>
<feature type="region of interest" description="Disordered" evidence="1">
    <location>
        <begin position="1"/>
        <end position="26"/>
    </location>
</feature>
<feature type="compositionally biased region" description="Low complexity" evidence="1">
    <location>
        <begin position="12"/>
        <end position="26"/>
    </location>
</feature>
<dbReference type="GO" id="GO:0032259">
    <property type="term" value="P:methylation"/>
    <property type="evidence" value="ECO:0007669"/>
    <property type="project" value="UniProtKB-KW"/>
</dbReference>
<feature type="compositionally biased region" description="Basic and acidic residues" evidence="1">
    <location>
        <begin position="140"/>
        <end position="150"/>
    </location>
</feature>
<feature type="compositionally biased region" description="Polar residues" evidence="1">
    <location>
        <begin position="125"/>
        <end position="135"/>
    </location>
</feature>
<feature type="compositionally biased region" description="Low complexity" evidence="1">
    <location>
        <begin position="151"/>
        <end position="166"/>
    </location>
</feature>
<name>A0A5B0MCG5_PUCGR</name>
<gene>
    <name evidence="2" type="primary">DOT1_2</name>
    <name evidence="2" type="ORF">PGTUg99_027473</name>
</gene>
<evidence type="ECO:0000313" key="3">
    <source>
        <dbReference type="Proteomes" id="UP000325313"/>
    </source>
</evidence>
<dbReference type="EMBL" id="VDEP01000474">
    <property type="protein sequence ID" value="KAA1073969.1"/>
    <property type="molecule type" value="Genomic_DNA"/>
</dbReference>
<accession>A0A5B0MCG5</accession>
<feature type="compositionally biased region" description="Low complexity" evidence="1">
    <location>
        <begin position="107"/>
        <end position="124"/>
    </location>
</feature>
<feature type="compositionally biased region" description="Low complexity" evidence="1">
    <location>
        <begin position="75"/>
        <end position="86"/>
    </location>
</feature>
<proteinExistence type="predicted"/>
<evidence type="ECO:0000256" key="1">
    <source>
        <dbReference type="SAM" id="MobiDB-lite"/>
    </source>
</evidence>
<keyword evidence="2" id="KW-0808">Transferase</keyword>
<evidence type="ECO:0000313" key="2">
    <source>
        <dbReference type="EMBL" id="KAA1073969.1"/>
    </source>
</evidence>
<dbReference type="AlphaFoldDB" id="A0A5B0MCG5"/>
<feature type="compositionally biased region" description="Basic and acidic residues" evidence="1">
    <location>
        <begin position="314"/>
        <end position="323"/>
    </location>
</feature>
<sequence>MDCFFKDPRLLKQQQQQQKQTTTQQQQQQQQIRIKTLQSTQQPLPKRIKLNHQQQTATKQTTTTTTKKTIHSKPQLNNTQQSNQLSKTRETKPLVNETEDNHHKTQEINNNNTTQDINQTQVINKTQNNNKTQDINTTQDIKKTQDKQPQDDQNQTNKNQTTNHQDYQLHPIIPRSVDKTITAYSSNHPLNVEPAERKLTSSAKLVNANRNQFKPWFTNQDPQRWPFKKNQDPQIRVVYPTGAHELFPLLVPKNDLDEYRPLDDLLNPTERLQLPEPTIAGAVLAGARTIDDAQDPALGRIVRSELEAALERACEDDPTEERAGVSGTGWLVQSGDQVSGRRERDRPTDRLVCGDAAGGLGDDFGPSV</sequence>
<feature type="compositionally biased region" description="Low complexity" evidence="1">
    <location>
        <begin position="53"/>
        <end position="67"/>
    </location>
</feature>
<protein>
    <submittedName>
        <fullName evidence="2">Nucleosomal histone H3-Lys79 methylase</fullName>
    </submittedName>
</protein>
<dbReference type="Proteomes" id="UP000325313">
    <property type="component" value="Unassembled WGS sequence"/>
</dbReference>
<feature type="region of interest" description="Disordered" evidence="1">
    <location>
        <begin position="314"/>
        <end position="368"/>
    </location>
</feature>
<dbReference type="GO" id="GO:0008168">
    <property type="term" value="F:methyltransferase activity"/>
    <property type="evidence" value="ECO:0007669"/>
    <property type="project" value="UniProtKB-KW"/>
</dbReference>
<feature type="region of interest" description="Disordered" evidence="1">
    <location>
        <begin position="38"/>
        <end position="169"/>
    </location>
</feature>
<keyword evidence="2" id="KW-0489">Methyltransferase</keyword>
<comment type="caution">
    <text evidence="2">The sequence shown here is derived from an EMBL/GenBank/DDBJ whole genome shotgun (WGS) entry which is preliminary data.</text>
</comment>
<feature type="compositionally biased region" description="Basic and acidic residues" evidence="1">
    <location>
        <begin position="1"/>
        <end position="10"/>
    </location>
</feature>
<reference evidence="2 3" key="1">
    <citation type="submission" date="2019-05" db="EMBL/GenBank/DDBJ databases">
        <title>Emergence of the Ug99 lineage of the wheat stem rust pathogen through somatic hybridization.</title>
        <authorList>
            <person name="Li F."/>
            <person name="Upadhyaya N.M."/>
            <person name="Sperschneider J."/>
            <person name="Matny O."/>
            <person name="Nguyen-Phuc H."/>
            <person name="Mago R."/>
            <person name="Raley C."/>
            <person name="Miller M.E."/>
            <person name="Silverstein K.A.T."/>
            <person name="Henningsen E."/>
            <person name="Hirsch C.D."/>
            <person name="Visser B."/>
            <person name="Pretorius Z.A."/>
            <person name="Steffenson B.J."/>
            <person name="Schwessinger B."/>
            <person name="Dodds P.N."/>
            <person name="Figueroa M."/>
        </authorList>
    </citation>
    <scope>NUCLEOTIDE SEQUENCE [LARGE SCALE GENOMIC DNA]</scope>
    <source>
        <strain evidence="2 3">Ug99</strain>
    </source>
</reference>